<dbReference type="GO" id="GO:0003677">
    <property type="term" value="F:DNA binding"/>
    <property type="evidence" value="ECO:0007669"/>
    <property type="project" value="UniProtKB-UniRule"/>
</dbReference>
<dbReference type="EMBL" id="FNED01000042">
    <property type="protein sequence ID" value="SDK18653.1"/>
    <property type="molecule type" value="Genomic_DNA"/>
</dbReference>
<dbReference type="Pfam" id="PF02768">
    <property type="entry name" value="DNA_pol3_beta_3"/>
    <property type="match status" value="1"/>
</dbReference>
<proteinExistence type="inferred from homology"/>
<evidence type="ECO:0000256" key="2">
    <source>
        <dbReference type="ARBA" id="ARBA00010752"/>
    </source>
</evidence>
<feature type="domain" description="DNA polymerase III beta sliding clamp central" evidence="12">
    <location>
        <begin position="137"/>
        <end position="252"/>
    </location>
</feature>
<evidence type="ECO:0000256" key="10">
    <source>
        <dbReference type="PIRNR" id="PIRNR000804"/>
    </source>
</evidence>
<dbReference type="Gene3D" id="3.10.150.10">
    <property type="entry name" value="DNA Polymerase III, subunit A, domain 2"/>
    <property type="match status" value="1"/>
</dbReference>
<dbReference type="SUPFAM" id="SSF55979">
    <property type="entry name" value="DNA clamp"/>
    <property type="match status" value="3"/>
</dbReference>
<keyword evidence="5 10" id="KW-0808">Transferase</keyword>
<dbReference type="GO" id="GO:0006271">
    <property type="term" value="P:DNA strand elongation involved in DNA replication"/>
    <property type="evidence" value="ECO:0007669"/>
    <property type="project" value="TreeGrafter"/>
</dbReference>
<dbReference type="SMART" id="SM00480">
    <property type="entry name" value="POL3Bc"/>
    <property type="match status" value="1"/>
</dbReference>
<keyword evidence="16" id="KW-1185">Reference proteome</keyword>
<keyword evidence="8 10" id="KW-0239">DNA-directed DNA polymerase</keyword>
<dbReference type="PIRSF" id="PIRSF000804">
    <property type="entry name" value="DNA_pol_III_b"/>
    <property type="match status" value="1"/>
</dbReference>
<dbReference type="Pfam" id="PF02767">
    <property type="entry name" value="DNA_pol3_beta_2"/>
    <property type="match status" value="1"/>
</dbReference>
<evidence type="ECO:0000259" key="13">
    <source>
        <dbReference type="Pfam" id="PF02768"/>
    </source>
</evidence>
<feature type="domain" description="DNA polymerase III beta sliding clamp C-terminal" evidence="13">
    <location>
        <begin position="255"/>
        <end position="377"/>
    </location>
</feature>
<dbReference type="Proteomes" id="UP000037269">
    <property type="component" value="Unassembled WGS sequence"/>
</dbReference>
<dbReference type="GO" id="GO:0009360">
    <property type="term" value="C:DNA polymerase III complex"/>
    <property type="evidence" value="ECO:0007669"/>
    <property type="project" value="InterPro"/>
</dbReference>
<evidence type="ECO:0000313" key="17">
    <source>
        <dbReference type="Proteomes" id="UP000182836"/>
    </source>
</evidence>
<dbReference type="FunFam" id="3.10.150.10:FF:000007">
    <property type="entry name" value="Beta sliding clamp"/>
    <property type="match status" value="1"/>
</dbReference>
<reference evidence="14 16" key="1">
    <citation type="submission" date="2015-07" db="EMBL/GenBank/DDBJ databases">
        <title>Fjat-14205 dsm 2895.</title>
        <authorList>
            <person name="Liu B."/>
            <person name="Wang J."/>
            <person name="Zhu Y."/>
            <person name="Liu G."/>
            <person name="Chen Q."/>
            <person name="Chen Z."/>
            <person name="Lan J."/>
            <person name="Che J."/>
            <person name="Ge C."/>
            <person name="Shi H."/>
            <person name="Pan Z."/>
            <person name="Liu X."/>
        </authorList>
    </citation>
    <scope>NUCLEOTIDE SEQUENCE [LARGE SCALE GENOMIC DNA]</scope>
    <source>
        <strain evidence="14 16">DSM 2895</strain>
    </source>
</reference>
<comment type="subunit">
    <text evidence="10">Forms a ring-shaped head-to-tail homodimer around DNA.</text>
</comment>
<keyword evidence="6 10" id="KW-0548">Nucleotidyltransferase</keyword>
<evidence type="ECO:0000256" key="1">
    <source>
        <dbReference type="ARBA" id="ARBA00004496"/>
    </source>
</evidence>
<evidence type="ECO:0000256" key="5">
    <source>
        <dbReference type="ARBA" id="ARBA00022679"/>
    </source>
</evidence>
<feature type="domain" description="DNA polymerase III beta sliding clamp N-terminal" evidence="11">
    <location>
        <begin position="1"/>
        <end position="127"/>
    </location>
</feature>
<dbReference type="InterPro" id="IPR022637">
    <property type="entry name" value="DNA_polIII_beta_cen"/>
</dbReference>
<evidence type="ECO:0000313" key="16">
    <source>
        <dbReference type="Proteomes" id="UP000037269"/>
    </source>
</evidence>
<dbReference type="PANTHER" id="PTHR30478">
    <property type="entry name" value="DNA POLYMERASE III SUBUNIT BETA"/>
    <property type="match status" value="1"/>
</dbReference>
<dbReference type="NCBIfam" id="TIGR00663">
    <property type="entry name" value="dnan"/>
    <property type="match status" value="1"/>
</dbReference>
<protein>
    <recommendedName>
        <fullName evidence="3 10">Beta sliding clamp</fullName>
    </recommendedName>
</protein>
<keyword evidence="4 10" id="KW-0963">Cytoplasm</keyword>
<evidence type="ECO:0000256" key="4">
    <source>
        <dbReference type="ARBA" id="ARBA00022490"/>
    </source>
</evidence>
<dbReference type="OrthoDB" id="8421503at2"/>
<accession>A0A0D1XW69</accession>
<dbReference type="GeneID" id="42308619"/>
<dbReference type="GO" id="GO:0003887">
    <property type="term" value="F:DNA-directed DNA polymerase activity"/>
    <property type="evidence" value="ECO:0007669"/>
    <property type="project" value="UniProtKB-UniRule"/>
</dbReference>
<evidence type="ECO:0000259" key="12">
    <source>
        <dbReference type="Pfam" id="PF02767"/>
    </source>
</evidence>
<dbReference type="InterPro" id="IPR001001">
    <property type="entry name" value="DNA_polIII_beta"/>
</dbReference>
<keyword evidence="9" id="KW-0238">DNA-binding</keyword>
<name>A0A0D1XW69_ANEMI</name>
<reference evidence="15 17" key="2">
    <citation type="submission" date="2016-10" db="EMBL/GenBank/DDBJ databases">
        <authorList>
            <person name="de Groot N.N."/>
        </authorList>
    </citation>
    <scope>NUCLEOTIDE SEQUENCE [LARGE SCALE GENOMIC DNA]</scope>
    <source>
        <strain evidence="15 17">DSM 2895</strain>
    </source>
</reference>
<evidence type="ECO:0000256" key="8">
    <source>
        <dbReference type="ARBA" id="ARBA00022932"/>
    </source>
</evidence>
<dbReference type="GO" id="GO:0005737">
    <property type="term" value="C:cytoplasm"/>
    <property type="evidence" value="ECO:0007669"/>
    <property type="project" value="UniProtKB-SubCell"/>
</dbReference>
<dbReference type="InterPro" id="IPR022634">
    <property type="entry name" value="DNA_polIII_beta_N"/>
</dbReference>
<evidence type="ECO:0000259" key="11">
    <source>
        <dbReference type="Pfam" id="PF00712"/>
    </source>
</evidence>
<comment type="similarity">
    <text evidence="2 10">Belongs to the beta sliding clamp family.</text>
</comment>
<comment type="function">
    <text evidence="10">Confers DNA tethering and processivity to DNA polymerases and other proteins. Acts as a clamp, forming a ring around DNA (a reaction catalyzed by the clamp-loading complex) which diffuses in an ATP-independent manner freely and bidirectionally along dsDNA. Initially characterized for its ability to contact the catalytic subunit of DNA polymerase III (Pol III), a complex, multichain enzyme responsible for most of the replicative synthesis in bacteria; Pol III exhibits 3'-5' exonuclease proofreading activity. The beta chain is required for initiation of replication as well as for processivity of DNA replication.</text>
</comment>
<evidence type="ECO:0000256" key="6">
    <source>
        <dbReference type="ARBA" id="ARBA00022695"/>
    </source>
</evidence>
<dbReference type="EMBL" id="LGUG01000005">
    <property type="protein sequence ID" value="KON93155.1"/>
    <property type="molecule type" value="Genomic_DNA"/>
</dbReference>
<evidence type="ECO:0000313" key="14">
    <source>
        <dbReference type="EMBL" id="KON93155.1"/>
    </source>
</evidence>
<dbReference type="InterPro" id="IPR022635">
    <property type="entry name" value="DNA_polIII_beta_C"/>
</dbReference>
<evidence type="ECO:0000313" key="15">
    <source>
        <dbReference type="EMBL" id="SDK18653.1"/>
    </source>
</evidence>
<gene>
    <name evidence="14" type="ORF">AF333_26200</name>
    <name evidence="15" type="ORF">SAMN04487909_14247</name>
</gene>
<comment type="subcellular location">
    <subcellularLocation>
        <location evidence="1 10">Cytoplasm</location>
    </subcellularLocation>
</comment>
<dbReference type="PATRIC" id="fig|47500.8.peg.3924"/>
<dbReference type="RefSeq" id="WP_043068395.1">
    <property type="nucleotide sequence ID" value="NZ_BJOA01000216.1"/>
</dbReference>
<dbReference type="STRING" id="47500.AF333_26200"/>
<evidence type="ECO:0000256" key="7">
    <source>
        <dbReference type="ARBA" id="ARBA00022705"/>
    </source>
</evidence>
<evidence type="ECO:0000256" key="3">
    <source>
        <dbReference type="ARBA" id="ARBA00021035"/>
    </source>
</evidence>
<dbReference type="InterPro" id="IPR046938">
    <property type="entry name" value="DNA_clamp_sf"/>
</dbReference>
<dbReference type="CDD" id="cd00140">
    <property type="entry name" value="beta_clamp"/>
    <property type="match status" value="1"/>
</dbReference>
<organism evidence="14 16">
    <name type="scientific">Aneurinibacillus migulanus</name>
    <name type="common">Bacillus migulanus</name>
    <dbReference type="NCBI Taxonomy" id="47500"/>
    <lineage>
        <taxon>Bacteria</taxon>
        <taxon>Bacillati</taxon>
        <taxon>Bacillota</taxon>
        <taxon>Bacilli</taxon>
        <taxon>Bacillales</taxon>
        <taxon>Paenibacillaceae</taxon>
        <taxon>Aneurinibacillus group</taxon>
        <taxon>Aneurinibacillus</taxon>
    </lineage>
</organism>
<sequence>MEFTIQRDQLTNAINTVSKAVSSRTTIPILTGIKIVAHEDGVTLTASDSDVSIEQYIPMESGDHQWIENITPGSIVLPSRFFGEIVRKLPGEQVTISVNDRFVTTISSGRSEFNLNGMNAEDYPRLPQIEEDKVLSLPADLLKTMIRQTVFAVATTETRPILTGVMWNLSEGILSFVATDSHRLTTRKATVESTSELSFDNIIIPGKSLIELSKILPDDDQLVDLVITDNQILVKVSYVLFYSRILDGTYPDTSRIIPQNMKTEIILSTKEFLGAIERASLLARDGKNNVVRLFTRPDGVVELSSNTPEVGKVTEEVVPSSVDGEDVKISFNAKYMIDALRAVDSGEIRVEFTGAMSPFIIRPTEHDWILHLILPVRTNQ</sequence>
<dbReference type="Proteomes" id="UP000182836">
    <property type="component" value="Unassembled WGS sequence"/>
</dbReference>
<dbReference type="Pfam" id="PF00712">
    <property type="entry name" value="DNA_pol3_beta"/>
    <property type="match status" value="1"/>
</dbReference>
<keyword evidence="7 10" id="KW-0235">DNA replication</keyword>
<evidence type="ECO:0000256" key="9">
    <source>
        <dbReference type="ARBA" id="ARBA00023125"/>
    </source>
</evidence>
<dbReference type="AlphaFoldDB" id="A0A0D1XW69"/>
<dbReference type="GO" id="GO:0008408">
    <property type="term" value="F:3'-5' exonuclease activity"/>
    <property type="evidence" value="ECO:0007669"/>
    <property type="project" value="InterPro"/>
</dbReference>
<dbReference type="Gene3D" id="3.70.10.10">
    <property type="match status" value="1"/>
</dbReference>
<dbReference type="PANTHER" id="PTHR30478:SF0">
    <property type="entry name" value="BETA SLIDING CLAMP"/>
    <property type="match status" value="1"/>
</dbReference>